<keyword evidence="4" id="KW-1185">Reference proteome</keyword>
<dbReference type="PANTHER" id="PTHR21363:SF0">
    <property type="entry name" value="PREPHENATE DEHYDROGENASE [NADP(+)]"/>
    <property type="match status" value="1"/>
</dbReference>
<evidence type="ECO:0000313" key="4">
    <source>
        <dbReference type="Proteomes" id="UP000001520"/>
    </source>
</evidence>
<dbReference type="GO" id="GO:0070403">
    <property type="term" value="F:NAD+ binding"/>
    <property type="evidence" value="ECO:0007669"/>
    <property type="project" value="InterPro"/>
</dbReference>
<dbReference type="OrthoDB" id="9802008at2"/>
<dbReference type="HOGENOM" id="CLU_055968_2_0_0"/>
<dbReference type="RefSeq" id="WP_013008792.1">
    <property type="nucleotide sequence ID" value="NC_013939.1"/>
</dbReference>
<dbReference type="GO" id="GO:0006571">
    <property type="term" value="P:tyrosine biosynthetic process"/>
    <property type="evidence" value="ECO:0007669"/>
    <property type="project" value="InterPro"/>
</dbReference>
<dbReference type="eggNOG" id="COG0287">
    <property type="taxonomic scope" value="Bacteria"/>
</dbReference>
<dbReference type="InterPro" id="IPR008927">
    <property type="entry name" value="6-PGluconate_DH-like_C_sf"/>
</dbReference>
<gene>
    <name evidence="3" type="primary">tyrA</name>
    <name evidence="3" type="ordered locus">DEFDS_2099</name>
</gene>
<dbReference type="InterPro" id="IPR003099">
    <property type="entry name" value="Prephen_DH"/>
</dbReference>
<reference evidence="3 4" key="1">
    <citation type="journal article" date="2010" name="DNA Res.">
        <title>Bacterial lifestyle in a deep-sea hydrothermal vent chimney revealed by the genome sequence of the thermophilic bacterium Deferribacter desulfuricans SSM1.</title>
        <authorList>
            <person name="Takaki Y."/>
            <person name="Shimamura S."/>
            <person name="Nakagawa S."/>
            <person name="Fukuhara Y."/>
            <person name="Horikawa H."/>
            <person name="Ankai A."/>
            <person name="Harada T."/>
            <person name="Hosoyama A."/>
            <person name="Oguchi A."/>
            <person name="Fukui S."/>
            <person name="Fujita N."/>
            <person name="Takami H."/>
            <person name="Takai K."/>
        </authorList>
    </citation>
    <scope>NUCLEOTIDE SEQUENCE [LARGE SCALE GENOMIC DNA]</scope>
    <source>
        <strain evidence="4">DSM 14783 / JCM 11476 / NBRC 101012 / SSM1</strain>
    </source>
</reference>
<dbReference type="Gene3D" id="1.10.3660.10">
    <property type="entry name" value="6-phosphogluconate dehydrogenase C-terminal like domain"/>
    <property type="match status" value="1"/>
</dbReference>
<evidence type="ECO:0000259" key="2">
    <source>
        <dbReference type="PROSITE" id="PS51176"/>
    </source>
</evidence>
<keyword evidence="1 3" id="KW-0560">Oxidoreductase</keyword>
<dbReference type="FunFam" id="3.40.50.720:FF:000208">
    <property type="entry name" value="Prephenate dehydrogenase"/>
    <property type="match status" value="1"/>
</dbReference>
<dbReference type="AlphaFoldDB" id="D3PA07"/>
<protein>
    <submittedName>
        <fullName evidence="3">Prephenate dehydrogenase</fullName>
        <ecNumber evidence="3">1.3.1.12</ecNumber>
    </submittedName>
</protein>
<dbReference type="EMBL" id="AP011529">
    <property type="protein sequence ID" value="BAI81547.1"/>
    <property type="molecule type" value="Genomic_DNA"/>
</dbReference>
<name>D3PA07_DEFDS</name>
<feature type="domain" description="Prephenate/arogenate dehydrogenase" evidence="2">
    <location>
        <begin position="3"/>
        <end position="274"/>
    </location>
</feature>
<evidence type="ECO:0000256" key="1">
    <source>
        <dbReference type="ARBA" id="ARBA00023002"/>
    </source>
</evidence>
<dbReference type="InterPro" id="IPR046826">
    <property type="entry name" value="PDH_N"/>
</dbReference>
<organism evidence="3 4">
    <name type="scientific">Deferribacter desulfuricans (strain DSM 14783 / JCM 11476 / NBRC 101012 / SSM1)</name>
    <dbReference type="NCBI Taxonomy" id="639282"/>
    <lineage>
        <taxon>Bacteria</taxon>
        <taxon>Pseudomonadati</taxon>
        <taxon>Deferribacterota</taxon>
        <taxon>Deferribacteres</taxon>
        <taxon>Deferribacterales</taxon>
        <taxon>Deferribacteraceae</taxon>
        <taxon>Deferribacter</taxon>
    </lineage>
</organism>
<dbReference type="InterPro" id="IPR050812">
    <property type="entry name" value="Preph/Arog_dehydrog"/>
</dbReference>
<dbReference type="KEGG" id="ddf:DEFDS_2099"/>
<dbReference type="Proteomes" id="UP000001520">
    <property type="component" value="Chromosome"/>
</dbReference>
<proteinExistence type="predicted"/>
<dbReference type="GO" id="GO:0008977">
    <property type="term" value="F:prephenate dehydrogenase (NAD+) activity"/>
    <property type="evidence" value="ECO:0007669"/>
    <property type="project" value="UniProtKB-EC"/>
</dbReference>
<dbReference type="Pfam" id="PF02153">
    <property type="entry name" value="PDH_N"/>
    <property type="match status" value="1"/>
</dbReference>
<dbReference type="GO" id="GO:0004665">
    <property type="term" value="F:prephenate dehydrogenase (NADP+) activity"/>
    <property type="evidence" value="ECO:0007669"/>
    <property type="project" value="InterPro"/>
</dbReference>
<dbReference type="STRING" id="639282.DEFDS_2099"/>
<accession>D3PA07</accession>
<dbReference type="Gene3D" id="3.40.50.720">
    <property type="entry name" value="NAD(P)-binding Rossmann-like Domain"/>
    <property type="match status" value="1"/>
</dbReference>
<dbReference type="InterPro" id="IPR046825">
    <property type="entry name" value="PDH_C"/>
</dbReference>
<dbReference type="PANTHER" id="PTHR21363">
    <property type="entry name" value="PREPHENATE DEHYDROGENASE"/>
    <property type="match status" value="1"/>
</dbReference>
<dbReference type="EC" id="1.3.1.12" evidence="3"/>
<sequence>MIKKIGIIGLGLIGGSLAKAFNNVGFKIYGFDLNPDVVISAAESGVFDAVADNLEDFLSLDMDLVYLATPVLTTLELLVELKGFNVDVLITDACSTKKSIVEKAKSLGLRFVGGHPIAGKETSGFKNSDEKLFENAYHFLTTDFVDKSDVDKLKEIHKKIGMRVELISSNEHDKLFGLISHFPHLIAFSLIDLVFNVDETSLRFTGGGFRDFTRIAGSDPKMWSDIFVDNNANLVELIDKFIDILRTWQEMIINKDGKELFNSIEKVSNLRRSL</sequence>
<dbReference type="SUPFAM" id="SSF48179">
    <property type="entry name" value="6-phosphogluconate dehydrogenase C-terminal domain-like"/>
    <property type="match status" value="1"/>
</dbReference>
<dbReference type="SUPFAM" id="SSF51735">
    <property type="entry name" value="NAD(P)-binding Rossmann-fold domains"/>
    <property type="match status" value="1"/>
</dbReference>
<dbReference type="InterPro" id="IPR036291">
    <property type="entry name" value="NAD(P)-bd_dom_sf"/>
</dbReference>
<dbReference type="PROSITE" id="PS51176">
    <property type="entry name" value="PDH_ADH"/>
    <property type="match status" value="1"/>
</dbReference>
<dbReference type="Pfam" id="PF20463">
    <property type="entry name" value="PDH_C"/>
    <property type="match status" value="1"/>
</dbReference>
<evidence type="ECO:0000313" key="3">
    <source>
        <dbReference type="EMBL" id="BAI81547.1"/>
    </source>
</evidence>